<dbReference type="EMBL" id="BLLF01003533">
    <property type="protein sequence ID" value="GFH27584.1"/>
    <property type="molecule type" value="Genomic_DNA"/>
</dbReference>
<protein>
    <submittedName>
        <fullName evidence="2">Uncharacterized protein</fullName>
    </submittedName>
</protein>
<feature type="non-terminal residue" evidence="2">
    <location>
        <position position="111"/>
    </location>
</feature>
<organism evidence="2 3">
    <name type="scientific">Haematococcus lacustris</name>
    <name type="common">Green alga</name>
    <name type="synonym">Haematococcus pluvialis</name>
    <dbReference type="NCBI Taxonomy" id="44745"/>
    <lineage>
        <taxon>Eukaryota</taxon>
        <taxon>Viridiplantae</taxon>
        <taxon>Chlorophyta</taxon>
        <taxon>core chlorophytes</taxon>
        <taxon>Chlorophyceae</taxon>
        <taxon>CS clade</taxon>
        <taxon>Chlamydomonadales</taxon>
        <taxon>Haematococcaceae</taxon>
        <taxon>Haematococcus</taxon>
    </lineage>
</organism>
<evidence type="ECO:0000313" key="2">
    <source>
        <dbReference type="EMBL" id="GFH27584.1"/>
    </source>
</evidence>
<dbReference type="Proteomes" id="UP000485058">
    <property type="component" value="Unassembled WGS sequence"/>
</dbReference>
<evidence type="ECO:0000256" key="1">
    <source>
        <dbReference type="SAM" id="MobiDB-lite"/>
    </source>
</evidence>
<dbReference type="AlphaFoldDB" id="A0A6A0A4D4"/>
<accession>A0A6A0A4D4</accession>
<feature type="region of interest" description="Disordered" evidence="1">
    <location>
        <begin position="1"/>
        <end position="111"/>
    </location>
</feature>
<gene>
    <name evidence="2" type="ORF">HaLaN_25929</name>
</gene>
<name>A0A6A0A4D4_HAELA</name>
<proteinExistence type="predicted"/>
<sequence length="111" mass="11511">MEPQQGVPTTPPWHRSTSTWDQLRAGGGEQPHPAGTDHGGRGVAARLQAAPDDREWGGGQRAAPGTRPAPAPAPPHSGGELPPQFTRASRPRVIVSGELRGSGGSSDPPYL</sequence>
<reference evidence="2 3" key="1">
    <citation type="submission" date="2020-02" db="EMBL/GenBank/DDBJ databases">
        <title>Draft genome sequence of Haematococcus lacustris strain NIES-144.</title>
        <authorList>
            <person name="Morimoto D."/>
            <person name="Nakagawa S."/>
            <person name="Yoshida T."/>
            <person name="Sawayama S."/>
        </authorList>
    </citation>
    <scope>NUCLEOTIDE SEQUENCE [LARGE SCALE GENOMIC DNA]</scope>
    <source>
        <strain evidence="2 3">NIES-144</strain>
    </source>
</reference>
<comment type="caution">
    <text evidence="2">The sequence shown here is derived from an EMBL/GenBank/DDBJ whole genome shotgun (WGS) entry which is preliminary data.</text>
</comment>
<evidence type="ECO:0000313" key="3">
    <source>
        <dbReference type="Proteomes" id="UP000485058"/>
    </source>
</evidence>
<keyword evidence="3" id="KW-1185">Reference proteome</keyword>